<dbReference type="SUPFAM" id="SSF161098">
    <property type="entry name" value="MetI-like"/>
    <property type="match status" value="1"/>
</dbReference>
<name>A0A2M8QA15_9CHLR</name>
<feature type="transmembrane region" description="Helical" evidence="7">
    <location>
        <begin position="166"/>
        <end position="188"/>
    </location>
</feature>
<feature type="transmembrane region" description="Helical" evidence="7">
    <location>
        <begin position="127"/>
        <end position="145"/>
    </location>
</feature>
<evidence type="ECO:0000256" key="6">
    <source>
        <dbReference type="ARBA" id="ARBA00023136"/>
    </source>
</evidence>
<dbReference type="CDD" id="cd06261">
    <property type="entry name" value="TM_PBP2"/>
    <property type="match status" value="1"/>
</dbReference>
<gene>
    <name evidence="9" type="ORF">CUN48_12990</name>
</gene>
<feature type="transmembrane region" description="Helical" evidence="7">
    <location>
        <begin position="226"/>
        <end position="245"/>
    </location>
</feature>
<keyword evidence="3" id="KW-1003">Cell membrane</keyword>
<keyword evidence="5 7" id="KW-1133">Transmembrane helix</keyword>
<protein>
    <submittedName>
        <fullName evidence="9">Sugar ABC transporter ATP-binding protein</fullName>
    </submittedName>
</protein>
<dbReference type="Gene3D" id="1.10.3720.10">
    <property type="entry name" value="MetI-like"/>
    <property type="match status" value="1"/>
</dbReference>
<dbReference type="PANTHER" id="PTHR43744">
    <property type="entry name" value="ABC TRANSPORTER PERMEASE PROTEIN MG189-RELATED-RELATED"/>
    <property type="match status" value="1"/>
</dbReference>
<evidence type="ECO:0000256" key="4">
    <source>
        <dbReference type="ARBA" id="ARBA00022692"/>
    </source>
</evidence>
<dbReference type="EMBL" id="PGTN01000127">
    <property type="protein sequence ID" value="PJF46600.1"/>
    <property type="molecule type" value="Genomic_DNA"/>
</dbReference>
<dbReference type="InterPro" id="IPR000515">
    <property type="entry name" value="MetI-like"/>
</dbReference>
<keyword evidence="9" id="KW-0067">ATP-binding</keyword>
<dbReference type="InterPro" id="IPR035906">
    <property type="entry name" value="MetI-like_sf"/>
</dbReference>
<feature type="non-terminal residue" evidence="9">
    <location>
        <position position="1"/>
    </location>
</feature>
<dbReference type="AlphaFoldDB" id="A0A2M8QA15"/>
<evidence type="ECO:0000313" key="10">
    <source>
        <dbReference type="Proteomes" id="UP000230790"/>
    </source>
</evidence>
<evidence type="ECO:0000256" key="1">
    <source>
        <dbReference type="ARBA" id="ARBA00004651"/>
    </source>
</evidence>
<evidence type="ECO:0000313" key="9">
    <source>
        <dbReference type="EMBL" id="PJF46600.1"/>
    </source>
</evidence>
<evidence type="ECO:0000256" key="5">
    <source>
        <dbReference type="ARBA" id="ARBA00022989"/>
    </source>
</evidence>
<comment type="subcellular location">
    <subcellularLocation>
        <location evidence="1 7">Cell membrane</location>
        <topology evidence="1 7">Multi-pass membrane protein</topology>
    </subcellularLocation>
</comment>
<dbReference type="PROSITE" id="PS50928">
    <property type="entry name" value="ABC_TM1"/>
    <property type="match status" value="1"/>
</dbReference>
<evidence type="ECO:0000256" key="7">
    <source>
        <dbReference type="RuleBase" id="RU363032"/>
    </source>
</evidence>
<dbReference type="GO" id="GO:0055085">
    <property type="term" value="P:transmembrane transport"/>
    <property type="evidence" value="ECO:0007669"/>
    <property type="project" value="InterPro"/>
</dbReference>
<feature type="transmembrane region" description="Helical" evidence="7">
    <location>
        <begin position="53"/>
        <end position="77"/>
    </location>
</feature>
<comment type="similarity">
    <text evidence="7">Belongs to the binding-protein-dependent transport system permease family.</text>
</comment>
<dbReference type="Pfam" id="PF00528">
    <property type="entry name" value="BPD_transp_1"/>
    <property type="match status" value="1"/>
</dbReference>
<dbReference type="GO" id="GO:0005886">
    <property type="term" value="C:plasma membrane"/>
    <property type="evidence" value="ECO:0007669"/>
    <property type="project" value="UniProtKB-SubCell"/>
</dbReference>
<dbReference type="GO" id="GO:0005524">
    <property type="term" value="F:ATP binding"/>
    <property type="evidence" value="ECO:0007669"/>
    <property type="project" value="UniProtKB-KW"/>
</dbReference>
<organism evidence="9 10">
    <name type="scientific">Candidatus Thermofonsia Clade 3 bacterium</name>
    <dbReference type="NCBI Taxonomy" id="2364212"/>
    <lineage>
        <taxon>Bacteria</taxon>
        <taxon>Bacillati</taxon>
        <taxon>Chloroflexota</taxon>
        <taxon>Candidatus Thermofontia</taxon>
        <taxon>Candidatus Thermofonsia Clade 3</taxon>
    </lineage>
</organism>
<feature type="transmembrane region" description="Helical" evidence="7">
    <location>
        <begin position="89"/>
        <end position="107"/>
    </location>
</feature>
<keyword evidence="9" id="KW-0547">Nucleotide-binding</keyword>
<sequence>VCLITFLAPTFWMISSSLKASTEVFQHPIVWIPESPQWSNYAKVFQTLPFAKFAWNTFVVVVLAVFGTVVSTALVAYGLARVEFPGRRILFALMVATIMLPDIVTLIPRFIMFRTFRWIDTFAPLTVPFWFALNTLYVFLMYQFLRGIPKELDEAATIDGANRWQILWHVILPLCKPVIATIAVFALIQHYNEFLTPLIYLNRLDNWTLALGVRALNDSNVANWELVFAASTLMLIPVLLLFIVAQRYFVQGIALTGFGGR</sequence>
<keyword evidence="2 7" id="KW-0813">Transport</keyword>
<evidence type="ECO:0000256" key="3">
    <source>
        <dbReference type="ARBA" id="ARBA00022475"/>
    </source>
</evidence>
<keyword evidence="4 7" id="KW-0812">Transmembrane</keyword>
<keyword evidence="6 7" id="KW-0472">Membrane</keyword>
<accession>A0A2M8QA15</accession>
<feature type="domain" description="ABC transmembrane type-1" evidence="8">
    <location>
        <begin position="54"/>
        <end position="245"/>
    </location>
</feature>
<dbReference type="PANTHER" id="PTHR43744:SF6">
    <property type="entry name" value="ABC TRANSPORTER PERMEASE PROTEIN YESQ-RELATED"/>
    <property type="match status" value="1"/>
</dbReference>
<evidence type="ECO:0000256" key="2">
    <source>
        <dbReference type="ARBA" id="ARBA00022448"/>
    </source>
</evidence>
<dbReference type="Proteomes" id="UP000230790">
    <property type="component" value="Unassembled WGS sequence"/>
</dbReference>
<reference evidence="9 10" key="1">
    <citation type="submission" date="2017-11" db="EMBL/GenBank/DDBJ databases">
        <title>Evolution of Phototrophy in the Chloroflexi Phylum Driven by Horizontal Gene Transfer.</title>
        <authorList>
            <person name="Ward L.M."/>
            <person name="Hemp J."/>
            <person name="Shih P.M."/>
            <person name="Mcglynn S.E."/>
            <person name="Fischer W."/>
        </authorList>
    </citation>
    <scope>NUCLEOTIDE SEQUENCE [LARGE SCALE GENOMIC DNA]</scope>
    <source>
        <strain evidence="9">JP3_7</strain>
    </source>
</reference>
<comment type="caution">
    <text evidence="9">The sequence shown here is derived from an EMBL/GenBank/DDBJ whole genome shotgun (WGS) entry which is preliminary data.</text>
</comment>
<evidence type="ECO:0000259" key="8">
    <source>
        <dbReference type="PROSITE" id="PS50928"/>
    </source>
</evidence>
<proteinExistence type="inferred from homology"/>